<sequence>MSDTVADERGGVDCFGPPSAGEVGVSEHGESHLHQDWSRVSRSCDEYSGPPSERAEHFDLAPGLSFRERDDRLQVRCLDGCPRRVYKMHDLEARSLVD</sequence>
<accession>A0A024T8U8</accession>
<protein>
    <submittedName>
        <fullName evidence="2">Uncharacterized protein</fullName>
    </submittedName>
</protein>
<proteinExistence type="predicted"/>
<dbReference type="EMBL" id="KI914132">
    <property type="protein sequence ID" value="ETV90051.1"/>
    <property type="molecule type" value="Genomic_DNA"/>
</dbReference>
<feature type="region of interest" description="Disordered" evidence="1">
    <location>
        <begin position="1"/>
        <end position="32"/>
    </location>
</feature>
<gene>
    <name evidence="2" type="ORF">H310_15119</name>
</gene>
<feature type="non-terminal residue" evidence="2">
    <location>
        <position position="98"/>
    </location>
</feature>
<evidence type="ECO:0000313" key="2">
    <source>
        <dbReference type="EMBL" id="ETV90051.1"/>
    </source>
</evidence>
<feature type="compositionally biased region" description="Basic and acidic residues" evidence="1">
    <location>
        <begin position="1"/>
        <end position="11"/>
    </location>
</feature>
<evidence type="ECO:0000256" key="1">
    <source>
        <dbReference type="SAM" id="MobiDB-lite"/>
    </source>
</evidence>
<reference evidence="2" key="1">
    <citation type="submission" date="2013-12" db="EMBL/GenBank/DDBJ databases">
        <title>The Genome Sequence of Aphanomyces invadans NJM9701.</title>
        <authorList>
            <consortium name="The Broad Institute Genomics Platform"/>
            <person name="Russ C."/>
            <person name="Tyler B."/>
            <person name="van West P."/>
            <person name="Dieguez-Uribeondo J."/>
            <person name="Young S.K."/>
            <person name="Zeng Q."/>
            <person name="Gargeya S."/>
            <person name="Fitzgerald M."/>
            <person name="Abouelleil A."/>
            <person name="Alvarado L."/>
            <person name="Chapman S.B."/>
            <person name="Gainer-Dewar J."/>
            <person name="Goldberg J."/>
            <person name="Griggs A."/>
            <person name="Gujja S."/>
            <person name="Hansen M."/>
            <person name="Howarth C."/>
            <person name="Imamovic A."/>
            <person name="Ireland A."/>
            <person name="Larimer J."/>
            <person name="McCowan C."/>
            <person name="Murphy C."/>
            <person name="Pearson M."/>
            <person name="Poon T.W."/>
            <person name="Priest M."/>
            <person name="Roberts A."/>
            <person name="Saif S."/>
            <person name="Shea T."/>
            <person name="Sykes S."/>
            <person name="Wortman J."/>
            <person name="Nusbaum C."/>
            <person name="Birren B."/>
        </authorList>
    </citation>
    <scope>NUCLEOTIDE SEQUENCE [LARGE SCALE GENOMIC DNA]</scope>
    <source>
        <strain evidence="2">NJM9701</strain>
    </source>
</reference>
<dbReference type="RefSeq" id="XP_008881318.1">
    <property type="nucleotide sequence ID" value="XM_008883096.1"/>
</dbReference>
<dbReference type="GeneID" id="20092169"/>
<name>A0A024T8U8_9STRA</name>
<organism evidence="2">
    <name type="scientific">Aphanomyces invadans</name>
    <dbReference type="NCBI Taxonomy" id="157072"/>
    <lineage>
        <taxon>Eukaryota</taxon>
        <taxon>Sar</taxon>
        <taxon>Stramenopiles</taxon>
        <taxon>Oomycota</taxon>
        <taxon>Saprolegniomycetes</taxon>
        <taxon>Saprolegniales</taxon>
        <taxon>Verrucalvaceae</taxon>
        <taxon>Aphanomyces</taxon>
    </lineage>
</organism>
<dbReference type="VEuPathDB" id="FungiDB:H310_15119"/>
<dbReference type="AlphaFoldDB" id="A0A024T8U8"/>